<proteinExistence type="predicted"/>
<evidence type="ECO:0000313" key="2">
    <source>
        <dbReference type="Proteomes" id="UP001164539"/>
    </source>
</evidence>
<organism evidence="1 2">
    <name type="scientific">Melia azedarach</name>
    <name type="common">Chinaberry tree</name>
    <dbReference type="NCBI Taxonomy" id="155640"/>
    <lineage>
        <taxon>Eukaryota</taxon>
        <taxon>Viridiplantae</taxon>
        <taxon>Streptophyta</taxon>
        <taxon>Embryophyta</taxon>
        <taxon>Tracheophyta</taxon>
        <taxon>Spermatophyta</taxon>
        <taxon>Magnoliopsida</taxon>
        <taxon>eudicotyledons</taxon>
        <taxon>Gunneridae</taxon>
        <taxon>Pentapetalae</taxon>
        <taxon>rosids</taxon>
        <taxon>malvids</taxon>
        <taxon>Sapindales</taxon>
        <taxon>Meliaceae</taxon>
        <taxon>Melia</taxon>
    </lineage>
</organism>
<keyword evidence="2" id="KW-1185">Reference proteome</keyword>
<sequence>MHESRSSSQLVQVTTTAWLSAYASGNGNNGLVYNVWVAKAAALWLRVADWRSAFARGIAVWLSISERRRRQRTQNYESAIPIVMVMVLGWEEIEFDIVVSDRLHGHQL</sequence>
<dbReference type="Proteomes" id="UP001164539">
    <property type="component" value="Chromosome 9"/>
</dbReference>
<name>A0ACC1XK25_MELAZ</name>
<gene>
    <name evidence="1" type="ORF">OWV82_016854</name>
</gene>
<evidence type="ECO:0000313" key="1">
    <source>
        <dbReference type="EMBL" id="KAJ4710700.1"/>
    </source>
</evidence>
<dbReference type="EMBL" id="CM051402">
    <property type="protein sequence ID" value="KAJ4710700.1"/>
    <property type="molecule type" value="Genomic_DNA"/>
</dbReference>
<accession>A0ACC1XK25</accession>
<comment type="caution">
    <text evidence="1">The sequence shown here is derived from an EMBL/GenBank/DDBJ whole genome shotgun (WGS) entry which is preliminary data.</text>
</comment>
<protein>
    <submittedName>
        <fullName evidence="1">Uncharacterized protein</fullName>
    </submittedName>
</protein>
<reference evidence="1 2" key="1">
    <citation type="journal article" date="2023" name="Science">
        <title>Complex scaffold remodeling in plant triterpene biosynthesis.</title>
        <authorList>
            <person name="De La Pena R."/>
            <person name="Hodgson H."/>
            <person name="Liu J.C."/>
            <person name="Stephenson M.J."/>
            <person name="Martin A.C."/>
            <person name="Owen C."/>
            <person name="Harkess A."/>
            <person name="Leebens-Mack J."/>
            <person name="Jimenez L.E."/>
            <person name="Osbourn A."/>
            <person name="Sattely E.S."/>
        </authorList>
    </citation>
    <scope>NUCLEOTIDE SEQUENCE [LARGE SCALE GENOMIC DNA]</scope>
    <source>
        <strain evidence="2">cv. JPN11</strain>
        <tissue evidence="1">Leaf</tissue>
    </source>
</reference>